<name>A0ACB9W2X3_CHAAC</name>
<dbReference type="Proteomes" id="UP001057452">
    <property type="component" value="Chromosome 20"/>
</dbReference>
<evidence type="ECO:0000313" key="2">
    <source>
        <dbReference type="Proteomes" id="UP001057452"/>
    </source>
</evidence>
<sequence>MSSAPENRAEREGSFFSRVARSIRRALSRICRNSSSSSSDSVPNHRYSQEDYIPIIRGGSRIPYEYYGSLIGQKRKNSNEYPQISKRGDALNFTVHPESEPEQEYTLSTRPEDDSVRVQPPEAEFYCDDYDNYHPSFQRLRDIWSDFIEGTSKPLLKSLVDKLFEKKVLTDSERESAEEKQNRSDKAGFLGLI</sequence>
<dbReference type="EMBL" id="CM043804">
    <property type="protein sequence ID" value="KAI4807016.1"/>
    <property type="molecule type" value="Genomic_DNA"/>
</dbReference>
<reference evidence="1" key="1">
    <citation type="submission" date="2022-05" db="EMBL/GenBank/DDBJ databases">
        <title>Chromosome-level genome of Chaenocephalus aceratus.</title>
        <authorList>
            <person name="Park H."/>
        </authorList>
    </citation>
    <scope>NUCLEOTIDE SEQUENCE</scope>
    <source>
        <strain evidence="1">KU_202001</strain>
    </source>
</reference>
<keyword evidence="2" id="KW-1185">Reference proteome</keyword>
<organism evidence="1 2">
    <name type="scientific">Chaenocephalus aceratus</name>
    <name type="common">Blackfin icefish</name>
    <name type="synonym">Chaenichthys aceratus</name>
    <dbReference type="NCBI Taxonomy" id="36190"/>
    <lineage>
        <taxon>Eukaryota</taxon>
        <taxon>Metazoa</taxon>
        <taxon>Chordata</taxon>
        <taxon>Craniata</taxon>
        <taxon>Vertebrata</taxon>
        <taxon>Euteleostomi</taxon>
        <taxon>Actinopterygii</taxon>
        <taxon>Neopterygii</taxon>
        <taxon>Teleostei</taxon>
        <taxon>Neoteleostei</taxon>
        <taxon>Acanthomorphata</taxon>
        <taxon>Eupercaria</taxon>
        <taxon>Perciformes</taxon>
        <taxon>Notothenioidei</taxon>
        <taxon>Channichthyidae</taxon>
        <taxon>Chaenocephalus</taxon>
    </lineage>
</organism>
<gene>
    <name evidence="1" type="ORF">KUCAC02_017796</name>
</gene>
<proteinExistence type="predicted"/>
<comment type="caution">
    <text evidence="1">The sequence shown here is derived from an EMBL/GenBank/DDBJ whole genome shotgun (WGS) entry which is preliminary data.</text>
</comment>
<protein>
    <submittedName>
        <fullName evidence="1">Uncharacterized protein</fullName>
    </submittedName>
</protein>
<evidence type="ECO:0000313" key="1">
    <source>
        <dbReference type="EMBL" id="KAI4807016.1"/>
    </source>
</evidence>
<accession>A0ACB9W2X3</accession>